<keyword evidence="2" id="KW-1185">Reference proteome</keyword>
<evidence type="ECO:0000313" key="2">
    <source>
        <dbReference type="Proteomes" id="UP000291116"/>
    </source>
</evidence>
<organism evidence="1 2">
    <name type="scientific">Pseudo-nitzschia multistriata</name>
    <dbReference type="NCBI Taxonomy" id="183589"/>
    <lineage>
        <taxon>Eukaryota</taxon>
        <taxon>Sar</taxon>
        <taxon>Stramenopiles</taxon>
        <taxon>Ochrophyta</taxon>
        <taxon>Bacillariophyta</taxon>
        <taxon>Bacillariophyceae</taxon>
        <taxon>Bacillariophycidae</taxon>
        <taxon>Bacillariales</taxon>
        <taxon>Bacillariaceae</taxon>
        <taxon>Pseudo-nitzschia</taxon>
    </lineage>
</organism>
<reference evidence="1 2" key="1">
    <citation type="submission" date="2019-01" db="EMBL/GenBank/DDBJ databases">
        <authorList>
            <person name="Ferrante I. M."/>
        </authorList>
    </citation>
    <scope>NUCLEOTIDE SEQUENCE [LARGE SCALE GENOMIC DNA]</scope>
    <source>
        <strain evidence="1 2">B856</strain>
    </source>
</reference>
<evidence type="ECO:0000313" key="1">
    <source>
        <dbReference type="EMBL" id="VEU44171.1"/>
    </source>
</evidence>
<dbReference type="Proteomes" id="UP000291116">
    <property type="component" value="Unassembled WGS sequence"/>
</dbReference>
<name>A0A448ZQ40_9STRA</name>
<sequence>MLIVSFSRGIPKRSWIVLTAGTKGLFPHVNKSRVITPSSGQVWKLMWDSSKTPTQETPFGISLWQWYESIVKPASLTVSTIALARRSSESKKAASIPLMSTKRCFKRKRGDGGTKE</sequence>
<accession>A0A448ZQ40</accession>
<gene>
    <name evidence="1" type="ORF">PSNMU_V1.4_AUG-EV-PASAV3_0112490</name>
</gene>
<protein>
    <submittedName>
        <fullName evidence="1">Uncharacterized protein</fullName>
    </submittedName>
</protein>
<dbReference type="EMBL" id="CAACVS010000625">
    <property type="protein sequence ID" value="VEU44171.1"/>
    <property type="molecule type" value="Genomic_DNA"/>
</dbReference>
<dbReference type="AlphaFoldDB" id="A0A448ZQ40"/>
<proteinExistence type="predicted"/>